<dbReference type="InterPro" id="IPR002156">
    <property type="entry name" value="RNaseH_domain"/>
</dbReference>
<sequence>MENSEVGTPTEFGLKILQKLYPNIAPRAAQIHPDQTLLEEEKFSQREIDDIVKKLPNENHRDSGAKAIYTDGSKTDEGTGSAYCLLENYGIIASWQGKLDHSYSCFQTEILAIKMAIEAASSLHRPIKIWIDSLSSLMTVLNPRTHHSIVREIQTLLLSHKYIHLRWLKAHACYLGNECADQLAKEATTKGDPFFLPKPLLYLKFDIRSAAYCIWRDNWDNGETGRSTHDIVPRVSNKPVGWNREEKMFFTGHGPFPSYLHRFNLRTHENCSCGGKGDPSYYATKCWFALSWHFQTPTASLKLQWLKNILTNNLSRTRLRLLMRFICDENNLIVEDNN</sequence>
<feature type="domain" description="RNase H type-1" evidence="1">
    <location>
        <begin position="62"/>
        <end position="189"/>
    </location>
</feature>
<reference evidence="2 3" key="1">
    <citation type="journal article" date="2019" name="Sci. Rep.">
        <title>Orb-weaving spider Araneus ventricosus genome elucidates the spidroin gene catalogue.</title>
        <authorList>
            <person name="Kono N."/>
            <person name="Nakamura H."/>
            <person name="Ohtoshi R."/>
            <person name="Moran D.A.P."/>
            <person name="Shinohara A."/>
            <person name="Yoshida Y."/>
            <person name="Fujiwara M."/>
            <person name="Mori M."/>
            <person name="Tomita M."/>
            <person name="Arakawa K."/>
        </authorList>
    </citation>
    <scope>NUCLEOTIDE SEQUENCE [LARGE SCALE GENOMIC DNA]</scope>
</reference>
<accession>A0A4Y2FVB2</accession>
<comment type="caution">
    <text evidence="2">The sequence shown here is derived from an EMBL/GenBank/DDBJ whole genome shotgun (WGS) entry which is preliminary data.</text>
</comment>
<organism evidence="2 3">
    <name type="scientific">Araneus ventricosus</name>
    <name type="common">Orbweaver spider</name>
    <name type="synonym">Epeira ventricosa</name>
    <dbReference type="NCBI Taxonomy" id="182803"/>
    <lineage>
        <taxon>Eukaryota</taxon>
        <taxon>Metazoa</taxon>
        <taxon>Ecdysozoa</taxon>
        <taxon>Arthropoda</taxon>
        <taxon>Chelicerata</taxon>
        <taxon>Arachnida</taxon>
        <taxon>Araneae</taxon>
        <taxon>Araneomorphae</taxon>
        <taxon>Entelegynae</taxon>
        <taxon>Araneoidea</taxon>
        <taxon>Araneidae</taxon>
        <taxon>Araneus</taxon>
    </lineage>
</organism>
<dbReference type="Gene3D" id="3.30.420.10">
    <property type="entry name" value="Ribonuclease H-like superfamily/Ribonuclease H"/>
    <property type="match status" value="1"/>
</dbReference>
<dbReference type="GO" id="GO:0003676">
    <property type="term" value="F:nucleic acid binding"/>
    <property type="evidence" value="ECO:0007669"/>
    <property type="project" value="InterPro"/>
</dbReference>
<evidence type="ECO:0000313" key="3">
    <source>
        <dbReference type="Proteomes" id="UP000499080"/>
    </source>
</evidence>
<dbReference type="SUPFAM" id="SSF53098">
    <property type="entry name" value="Ribonuclease H-like"/>
    <property type="match status" value="1"/>
</dbReference>
<dbReference type="InterPro" id="IPR012337">
    <property type="entry name" value="RNaseH-like_sf"/>
</dbReference>
<dbReference type="PROSITE" id="PS50879">
    <property type="entry name" value="RNASE_H_1"/>
    <property type="match status" value="1"/>
</dbReference>
<dbReference type="CDD" id="cd09276">
    <property type="entry name" value="Rnase_HI_RT_non_LTR"/>
    <property type="match status" value="1"/>
</dbReference>
<name>A0A4Y2FVB2_ARAVE</name>
<gene>
    <name evidence="2" type="ORF">AVEN_167924_1</name>
</gene>
<evidence type="ECO:0000313" key="2">
    <source>
        <dbReference type="EMBL" id="GBM45460.1"/>
    </source>
</evidence>
<dbReference type="OrthoDB" id="6515318at2759"/>
<dbReference type="Proteomes" id="UP000499080">
    <property type="component" value="Unassembled WGS sequence"/>
</dbReference>
<dbReference type="GO" id="GO:0004523">
    <property type="term" value="F:RNA-DNA hybrid ribonuclease activity"/>
    <property type="evidence" value="ECO:0007669"/>
    <property type="project" value="InterPro"/>
</dbReference>
<dbReference type="InterPro" id="IPR036397">
    <property type="entry name" value="RNaseH_sf"/>
</dbReference>
<evidence type="ECO:0000259" key="1">
    <source>
        <dbReference type="PROSITE" id="PS50879"/>
    </source>
</evidence>
<protein>
    <recommendedName>
        <fullName evidence="1">RNase H type-1 domain-containing protein</fullName>
    </recommendedName>
</protein>
<dbReference type="Pfam" id="PF00075">
    <property type="entry name" value="RNase_H"/>
    <property type="match status" value="1"/>
</dbReference>
<proteinExistence type="predicted"/>
<dbReference type="EMBL" id="BGPR01001101">
    <property type="protein sequence ID" value="GBM45460.1"/>
    <property type="molecule type" value="Genomic_DNA"/>
</dbReference>
<keyword evidence="3" id="KW-1185">Reference proteome</keyword>
<dbReference type="AlphaFoldDB" id="A0A4Y2FVB2"/>